<dbReference type="AlphaFoldDB" id="E4TJ35"/>
<keyword evidence="3" id="KW-1185">Reference proteome</keyword>
<keyword evidence="1" id="KW-1133">Transmembrane helix</keyword>
<sequence>MEKHKGYQRLLEEGEKSTKEKLMFKVSAKYKFLERKYWELSRLGIFIALLELFKIADVSFTFYQFLFGSTVTFVGEKTNE</sequence>
<reference evidence="2 3" key="2">
    <citation type="journal article" date="2011" name="Stand. Genomic Sci.">
        <title>Complete genome sequence of Calditerrivibrio nitroreducens type strain (Yu37-1).</title>
        <authorList>
            <person name="Pitluck S."/>
            <person name="Sikorski J."/>
            <person name="Zeytun A."/>
            <person name="Lapidus A."/>
            <person name="Nolan M."/>
            <person name="Lucas S."/>
            <person name="Hammon N."/>
            <person name="Deshpande S."/>
            <person name="Cheng J.F."/>
            <person name="Tapia R."/>
            <person name="Han C."/>
            <person name="Goodwin L."/>
            <person name="Liolios K."/>
            <person name="Pagani I."/>
            <person name="Ivanova N."/>
            <person name="Mavromatis K."/>
            <person name="Pati A."/>
            <person name="Chen A."/>
            <person name="Palaniappan K."/>
            <person name="Hauser L."/>
            <person name="Chang Y.J."/>
            <person name="Jeffries C.D."/>
            <person name="Detter J.C."/>
            <person name="Brambilla E."/>
            <person name="Djao O.D."/>
            <person name="Rohde M."/>
            <person name="Spring S."/>
            <person name="Goker M."/>
            <person name="Woyke T."/>
            <person name="Bristow J."/>
            <person name="Eisen J.A."/>
            <person name="Markowitz V."/>
            <person name="Hugenholtz P."/>
            <person name="Kyrpides N.C."/>
            <person name="Klenk H.P."/>
            <person name="Land M."/>
        </authorList>
    </citation>
    <scope>NUCLEOTIDE SEQUENCE [LARGE SCALE GENOMIC DNA]</scope>
    <source>
        <strain evidence="3">DSM 19672 / NBRC 101217 / Yu37-1</strain>
    </source>
</reference>
<reference key="1">
    <citation type="submission" date="2010-11" db="EMBL/GenBank/DDBJ databases">
        <title>The complete genome of chromosome of Calditerrivibrio nitroreducens DSM 19672.</title>
        <authorList>
            <consortium name="US DOE Joint Genome Institute (JGI-PGF)"/>
            <person name="Lucas S."/>
            <person name="Copeland A."/>
            <person name="Lapidus A."/>
            <person name="Bruce D."/>
            <person name="Goodwin L."/>
            <person name="Pitluck S."/>
            <person name="Kyrpides N."/>
            <person name="Mavromatis K."/>
            <person name="Ivanova N."/>
            <person name="Mikhailova N."/>
            <person name="Zeytun A."/>
            <person name="Brettin T."/>
            <person name="Detter J.C."/>
            <person name="Tapia R."/>
            <person name="Han C."/>
            <person name="Land M."/>
            <person name="Hauser L."/>
            <person name="Markowitz V."/>
            <person name="Cheng J.-F."/>
            <person name="Hugenholtz P."/>
            <person name="Woyke T."/>
            <person name="Wu D."/>
            <person name="Spring S."/>
            <person name="Schroeder M."/>
            <person name="Brambilla E."/>
            <person name="Klenk H.-P."/>
            <person name="Eisen J.A."/>
        </authorList>
    </citation>
    <scope>NUCLEOTIDE SEQUENCE [LARGE SCALE GENOMIC DNA]</scope>
    <source>
        <strain>DSM 19672</strain>
    </source>
</reference>
<accession>E4TJ35</accession>
<organism evidence="2 3">
    <name type="scientific">Calditerrivibrio nitroreducens (strain DSM 19672 / NBRC 101217 / Yu37-1)</name>
    <dbReference type="NCBI Taxonomy" id="768670"/>
    <lineage>
        <taxon>Bacteria</taxon>
        <taxon>Pseudomonadati</taxon>
        <taxon>Deferribacterota</taxon>
        <taxon>Deferribacteres</taxon>
        <taxon>Deferribacterales</taxon>
        <taxon>Calditerrivibrionaceae</taxon>
    </lineage>
</organism>
<feature type="transmembrane region" description="Helical" evidence="1">
    <location>
        <begin position="43"/>
        <end position="66"/>
    </location>
</feature>
<proteinExistence type="predicted"/>
<evidence type="ECO:0000256" key="1">
    <source>
        <dbReference type="SAM" id="Phobius"/>
    </source>
</evidence>
<dbReference type="EMBL" id="CP002347">
    <property type="protein sequence ID" value="ADR18071.1"/>
    <property type="molecule type" value="Genomic_DNA"/>
</dbReference>
<dbReference type="STRING" id="768670.Calni_0158"/>
<dbReference type="OrthoDB" id="9808140at2"/>
<keyword evidence="1" id="KW-0812">Transmembrane</keyword>
<dbReference type="HOGENOM" id="CLU_2583096_0_0_0"/>
<evidence type="ECO:0000313" key="2">
    <source>
        <dbReference type="EMBL" id="ADR18071.1"/>
    </source>
</evidence>
<dbReference type="Proteomes" id="UP000007039">
    <property type="component" value="Chromosome"/>
</dbReference>
<protein>
    <submittedName>
        <fullName evidence="2">Uncharacterized protein</fullName>
    </submittedName>
</protein>
<keyword evidence="1" id="KW-0472">Membrane</keyword>
<dbReference type="eggNOG" id="COG2226">
    <property type="taxonomic scope" value="Bacteria"/>
</dbReference>
<dbReference type="RefSeq" id="WP_013450288.1">
    <property type="nucleotide sequence ID" value="NC_014758.1"/>
</dbReference>
<evidence type="ECO:0000313" key="3">
    <source>
        <dbReference type="Proteomes" id="UP000007039"/>
    </source>
</evidence>
<dbReference type="KEGG" id="cni:Calni_0158"/>
<name>E4TJ35_CALNY</name>
<gene>
    <name evidence="2" type="ordered locus">Calni_0158</name>
</gene>